<sequence>MDHEMHPDSGVGPGGHISPPNVGSPGPSAIDKGKAVDPRNWGFLETLEVDIEAQVAALRNIEKKRKAGSSHYKADDESDHEAEYDAAYEAQEYERMSTFLRDLTSTEYMLAEHLHTLDAAASSMLGRIPGGVYTIRAGYNPDATTAPTLEEFLPDLDYFSAVAIVFLRTWSNQVVVPWLWEDVEEIGTSFQIPEEERNASLRRYFETSLATASLRVFSAPTLFCDSKGNIVLWYIPKAFAAHCQTPIIRATYPDAQFSDWDISQGNEVKVSLTCYDPAGSTDVLHGEEGQRMLSALNDTNRVLACWLSLVHPTLFTQQMNLHKALYSEKCERMLNFRQFIYETYGDWTTPYPGFILSGNQALSPRKDKADIHVFHAILALGSHSGGRIKIPSLGATFDFEPGCAIFFPAAAMSYSVEAAPSGQRIVMKTYCDTQLGWKAMGREYALGLRRPTLDSVEEEFNPHRLIPAIKQELITSGNFPS</sequence>
<dbReference type="EMBL" id="JANBPK010000863">
    <property type="protein sequence ID" value="KAJ2929638.1"/>
    <property type="molecule type" value="Genomic_DNA"/>
</dbReference>
<accession>A0A9W8JAW9</accession>
<dbReference type="AlphaFoldDB" id="A0A9W8JAW9"/>
<evidence type="ECO:0000313" key="3">
    <source>
        <dbReference type="Proteomes" id="UP001140091"/>
    </source>
</evidence>
<comment type="caution">
    <text evidence="2">The sequence shown here is derived from an EMBL/GenBank/DDBJ whole genome shotgun (WGS) entry which is preliminary data.</text>
</comment>
<evidence type="ECO:0000256" key="1">
    <source>
        <dbReference type="SAM" id="MobiDB-lite"/>
    </source>
</evidence>
<feature type="non-terminal residue" evidence="2">
    <location>
        <position position="1"/>
    </location>
</feature>
<dbReference type="OrthoDB" id="3032433at2759"/>
<protein>
    <submittedName>
        <fullName evidence="2">Uncharacterized protein</fullName>
    </submittedName>
</protein>
<proteinExistence type="predicted"/>
<dbReference type="Gene3D" id="3.60.130.30">
    <property type="match status" value="1"/>
</dbReference>
<organism evidence="2 3">
    <name type="scientific">Candolleomyces eurysporus</name>
    <dbReference type="NCBI Taxonomy" id="2828524"/>
    <lineage>
        <taxon>Eukaryota</taxon>
        <taxon>Fungi</taxon>
        <taxon>Dikarya</taxon>
        <taxon>Basidiomycota</taxon>
        <taxon>Agaricomycotina</taxon>
        <taxon>Agaricomycetes</taxon>
        <taxon>Agaricomycetidae</taxon>
        <taxon>Agaricales</taxon>
        <taxon>Agaricineae</taxon>
        <taxon>Psathyrellaceae</taxon>
        <taxon>Candolleomyces</taxon>
    </lineage>
</organism>
<name>A0A9W8JAW9_9AGAR</name>
<reference evidence="2" key="1">
    <citation type="submission" date="2022-06" db="EMBL/GenBank/DDBJ databases">
        <title>Genome Sequence of Candolleomyces eurysporus.</title>
        <authorList>
            <person name="Buettner E."/>
        </authorList>
    </citation>
    <scope>NUCLEOTIDE SEQUENCE</scope>
    <source>
        <strain evidence="2">VTCC 930004</strain>
    </source>
</reference>
<evidence type="ECO:0000313" key="2">
    <source>
        <dbReference type="EMBL" id="KAJ2929638.1"/>
    </source>
</evidence>
<keyword evidence="3" id="KW-1185">Reference proteome</keyword>
<gene>
    <name evidence="2" type="ORF">H1R20_g7459</name>
</gene>
<dbReference type="Proteomes" id="UP001140091">
    <property type="component" value="Unassembled WGS sequence"/>
</dbReference>
<feature type="region of interest" description="Disordered" evidence="1">
    <location>
        <begin position="1"/>
        <end position="34"/>
    </location>
</feature>